<keyword evidence="3" id="KW-0813">Transport</keyword>
<dbReference type="EMBL" id="CP000927">
    <property type="protein sequence ID" value="ABZ72989.1"/>
    <property type="molecule type" value="Genomic_DNA"/>
</dbReference>
<dbReference type="FunFam" id="1.20.1250.20:FF:000024">
    <property type="entry name" value="Nitrite extrusion protein NarK"/>
    <property type="match status" value="1"/>
</dbReference>
<dbReference type="AlphaFoldDB" id="B0SV99"/>
<evidence type="ECO:0000256" key="9">
    <source>
        <dbReference type="ARBA" id="ARBA00023136"/>
    </source>
</evidence>
<reference evidence="11" key="1">
    <citation type="submission" date="2008-01" db="EMBL/GenBank/DDBJ databases">
        <title>Complete sequence of chromosome of Caulobacter sp. K31.</title>
        <authorList>
            <consortium name="US DOE Joint Genome Institute"/>
            <person name="Copeland A."/>
            <person name="Lucas S."/>
            <person name="Lapidus A."/>
            <person name="Barry K."/>
            <person name="Glavina del Rio T."/>
            <person name="Dalin E."/>
            <person name="Tice H."/>
            <person name="Pitluck S."/>
            <person name="Bruce D."/>
            <person name="Goodwin L."/>
            <person name="Thompson L.S."/>
            <person name="Brettin T."/>
            <person name="Detter J.C."/>
            <person name="Han C."/>
            <person name="Schmutz J."/>
            <person name="Larimer F."/>
            <person name="Land M."/>
            <person name="Hauser L."/>
            <person name="Kyrpides N."/>
            <person name="Kim E."/>
            <person name="Stephens C."/>
            <person name="Richardson P."/>
        </authorList>
    </citation>
    <scope>NUCLEOTIDE SEQUENCE [LARGE SCALE GENOMIC DNA]</scope>
    <source>
        <strain evidence="11">K31</strain>
    </source>
</reference>
<feature type="transmembrane region" description="Helical" evidence="10">
    <location>
        <begin position="324"/>
        <end position="348"/>
    </location>
</feature>
<dbReference type="eggNOG" id="COG2223">
    <property type="taxonomic scope" value="Bacteria"/>
</dbReference>
<name>B0SV99_CAUSK</name>
<keyword evidence="6 10" id="KW-0812">Transmembrane</keyword>
<feature type="transmembrane region" description="Helical" evidence="10">
    <location>
        <begin position="293"/>
        <end position="312"/>
    </location>
</feature>
<evidence type="ECO:0000256" key="1">
    <source>
        <dbReference type="ARBA" id="ARBA00004429"/>
    </source>
</evidence>
<evidence type="ECO:0000256" key="6">
    <source>
        <dbReference type="ARBA" id="ARBA00022692"/>
    </source>
</evidence>
<dbReference type="GO" id="GO:0015291">
    <property type="term" value="F:secondary active transmembrane transporter activity"/>
    <property type="evidence" value="ECO:0007669"/>
    <property type="project" value="UniProtKB-ARBA"/>
</dbReference>
<dbReference type="HOGENOM" id="CLU_033198_1_0_5"/>
<feature type="transmembrane region" description="Helical" evidence="10">
    <location>
        <begin position="259"/>
        <end position="281"/>
    </location>
</feature>
<evidence type="ECO:0000256" key="4">
    <source>
        <dbReference type="ARBA" id="ARBA00022475"/>
    </source>
</evidence>
<gene>
    <name evidence="11" type="ordered locus">Caul_3863</name>
</gene>
<evidence type="ECO:0000256" key="10">
    <source>
        <dbReference type="SAM" id="Phobius"/>
    </source>
</evidence>
<evidence type="ECO:0000256" key="3">
    <source>
        <dbReference type="ARBA" id="ARBA00022448"/>
    </source>
</evidence>
<evidence type="ECO:0000256" key="8">
    <source>
        <dbReference type="ARBA" id="ARBA00023063"/>
    </source>
</evidence>
<feature type="transmembrane region" description="Helical" evidence="10">
    <location>
        <begin position="439"/>
        <end position="459"/>
    </location>
</feature>
<dbReference type="GO" id="GO:0005886">
    <property type="term" value="C:plasma membrane"/>
    <property type="evidence" value="ECO:0007669"/>
    <property type="project" value="UniProtKB-SubCell"/>
</dbReference>
<feature type="transmembrane region" description="Helical" evidence="10">
    <location>
        <begin position="75"/>
        <end position="93"/>
    </location>
</feature>
<feature type="transmembrane region" description="Helical" evidence="10">
    <location>
        <begin position="105"/>
        <end position="125"/>
    </location>
</feature>
<keyword evidence="8" id="KW-0534">Nitrate assimilation</keyword>
<dbReference type="SUPFAM" id="SSF103473">
    <property type="entry name" value="MFS general substrate transporter"/>
    <property type="match status" value="1"/>
</dbReference>
<dbReference type="Pfam" id="PF07690">
    <property type="entry name" value="MFS_1"/>
    <property type="match status" value="1"/>
</dbReference>
<feature type="transmembrane region" description="Helical" evidence="10">
    <location>
        <begin position="131"/>
        <end position="153"/>
    </location>
</feature>
<dbReference type="InterPro" id="IPR044772">
    <property type="entry name" value="NO3_transporter"/>
</dbReference>
<dbReference type="InterPro" id="IPR011701">
    <property type="entry name" value="MFS"/>
</dbReference>
<feature type="transmembrane region" description="Helical" evidence="10">
    <location>
        <begin position="174"/>
        <end position="199"/>
    </location>
</feature>
<sequence length="477" mass="51197">MSRPQSMSTSKSGPVLTDWRPEDATFWSETGKRVATRNLWISVPNLLLAFSVWMVWSMVIAKLKLVGFKFTTEQLFWLAALPALSGATLRVFYSFMVPIVGGRRWTALATLSLLIPAIGIGIVVQHPETPYGVFVLLALACGLGGGNFASSMANISFFFPRSEKGAALGVNAGFGNLGVSVMQFLVPVVIGLALFGPLVGAPQTIVDHGVTKQIWLQNAAYVWVPFIVVAAVAAWFGMNDLTSAKASFAAQSVIFRRKHNWIMCWLYLGTFGSFLGFSAAFPLLTKTLFPDINVLQLAFLGPLIGAASRALTGGVSDRFGGERVTHWAFLALAAGVLGVLAGVGAYGAAPSFPIFFASFLWLFFWTGVGNASTFQMIPAIVRADMPRLMPQATVETRQRAAEMESAAIVGFTSAVGAFGGFFIPKAFGDSLKATGDPQFALYLFLGFYVSCVVVNWAVYGRKASLLHAPALIKVPAQ</sequence>
<dbReference type="KEGG" id="cak:Caul_3863"/>
<keyword evidence="4" id="KW-1003">Cell membrane</keyword>
<feature type="transmembrane region" description="Helical" evidence="10">
    <location>
        <begin position="354"/>
        <end position="381"/>
    </location>
</feature>
<dbReference type="GO" id="GO:0042128">
    <property type="term" value="P:nitrate assimilation"/>
    <property type="evidence" value="ECO:0007669"/>
    <property type="project" value="UniProtKB-KW"/>
</dbReference>
<feature type="transmembrane region" description="Helical" evidence="10">
    <location>
        <begin position="406"/>
        <end position="427"/>
    </location>
</feature>
<dbReference type="CDD" id="cd17341">
    <property type="entry name" value="MFS_NRT2_like"/>
    <property type="match status" value="1"/>
</dbReference>
<evidence type="ECO:0000256" key="5">
    <source>
        <dbReference type="ARBA" id="ARBA00022519"/>
    </source>
</evidence>
<dbReference type="InterPro" id="IPR036259">
    <property type="entry name" value="MFS_trans_sf"/>
</dbReference>
<feature type="transmembrane region" description="Helical" evidence="10">
    <location>
        <begin position="39"/>
        <end position="63"/>
    </location>
</feature>
<dbReference type="GO" id="GO:0015112">
    <property type="term" value="F:nitrate transmembrane transporter activity"/>
    <property type="evidence" value="ECO:0007669"/>
    <property type="project" value="InterPro"/>
</dbReference>
<comment type="similarity">
    <text evidence="2">Belongs to the major facilitator superfamily. Nitrate/nitrite porter (TC 2.A.1.8) family.</text>
</comment>
<evidence type="ECO:0000256" key="2">
    <source>
        <dbReference type="ARBA" id="ARBA00008432"/>
    </source>
</evidence>
<dbReference type="PANTHER" id="PTHR23515">
    <property type="entry name" value="HIGH-AFFINITY NITRATE TRANSPORTER 2.3"/>
    <property type="match status" value="1"/>
</dbReference>
<keyword evidence="9 10" id="KW-0472">Membrane</keyword>
<proteinExistence type="inferred from homology"/>
<keyword evidence="7 10" id="KW-1133">Transmembrane helix</keyword>
<protein>
    <submittedName>
        <fullName evidence="11">Major facilitator superfamily MFS_1</fullName>
    </submittedName>
</protein>
<dbReference type="Gene3D" id="1.20.1250.20">
    <property type="entry name" value="MFS general substrate transporter like domains"/>
    <property type="match status" value="1"/>
</dbReference>
<accession>B0SV99</accession>
<dbReference type="STRING" id="366602.Caul_3863"/>
<dbReference type="GO" id="GO:0015707">
    <property type="term" value="P:nitrite transport"/>
    <property type="evidence" value="ECO:0007669"/>
    <property type="project" value="UniProtKB-ARBA"/>
</dbReference>
<feature type="transmembrane region" description="Helical" evidence="10">
    <location>
        <begin position="219"/>
        <end position="238"/>
    </location>
</feature>
<comment type="subcellular location">
    <subcellularLocation>
        <location evidence="1">Cell inner membrane</location>
        <topology evidence="1">Multi-pass membrane protein</topology>
    </subcellularLocation>
</comment>
<organism evidence="11">
    <name type="scientific">Caulobacter sp. (strain K31)</name>
    <dbReference type="NCBI Taxonomy" id="366602"/>
    <lineage>
        <taxon>Bacteria</taxon>
        <taxon>Pseudomonadati</taxon>
        <taxon>Pseudomonadota</taxon>
        <taxon>Alphaproteobacteria</taxon>
        <taxon>Caulobacterales</taxon>
        <taxon>Caulobacteraceae</taxon>
        <taxon>Caulobacter</taxon>
    </lineage>
</organism>
<evidence type="ECO:0000256" key="7">
    <source>
        <dbReference type="ARBA" id="ARBA00022989"/>
    </source>
</evidence>
<evidence type="ECO:0000313" key="11">
    <source>
        <dbReference type="EMBL" id="ABZ72989.1"/>
    </source>
</evidence>
<keyword evidence="5" id="KW-0997">Cell inner membrane</keyword>